<evidence type="ECO:0000313" key="6">
    <source>
        <dbReference type="Proteomes" id="UP000013785"/>
    </source>
</evidence>
<dbReference type="InterPro" id="IPR015854">
    <property type="entry name" value="ABC_transpr_LolD-like"/>
</dbReference>
<gene>
    <name evidence="5" type="ORF">UC3_02006</name>
</gene>
<evidence type="ECO:0000256" key="3">
    <source>
        <dbReference type="ARBA" id="ARBA00022840"/>
    </source>
</evidence>
<dbReference type="PROSITE" id="PS00211">
    <property type="entry name" value="ABC_TRANSPORTER_1"/>
    <property type="match status" value="1"/>
</dbReference>
<reference evidence="5 6" key="1">
    <citation type="submission" date="2013-02" db="EMBL/GenBank/DDBJ databases">
        <title>The Genome Sequence of Enterococcus phoeniculicola BAA-412.</title>
        <authorList>
            <consortium name="The Broad Institute Genome Sequencing Platform"/>
            <consortium name="The Broad Institute Genome Sequencing Center for Infectious Disease"/>
            <person name="Earl A.M."/>
            <person name="Gilmore M.S."/>
            <person name="Lebreton F."/>
            <person name="Walker B."/>
            <person name="Young S.K."/>
            <person name="Zeng Q."/>
            <person name="Gargeya S."/>
            <person name="Fitzgerald M."/>
            <person name="Haas B."/>
            <person name="Abouelleil A."/>
            <person name="Alvarado L."/>
            <person name="Arachchi H.M."/>
            <person name="Berlin A.M."/>
            <person name="Chapman S.B."/>
            <person name="Dewar J."/>
            <person name="Goldberg J."/>
            <person name="Griggs A."/>
            <person name="Gujja S."/>
            <person name="Hansen M."/>
            <person name="Howarth C."/>
            <person name="Imamovic A."/>
            <person name="Larimer J."/>
            <person name="McCowan C."/>
            <person name="Murphy C."/>
            <person name="Neiman D."/>
            <person name="Pearson M."/>
            <person name="Priest M."/>
            <person name="Roberts A."/>
            <person name="Saif S."/>
            <person name="Shea T."/>
            <person name="Sisk P."/>
            <person name="Sykes S."/>
            <person name="Wortman J."/>
            <person name="Nusbaum C."/>
            <person name="Birren B."/>
        </authorList>
    </citation>
    <scope>NUCLEOTIDE SEQUENCE [LARGE SCALE GENOMIC DNA]</scope>
    <source>
        <strain evidence="5 6">ATCC BAA-412</strain>
    </source>
</reference>
<keyword evidence="2" id="KW-0547">Nucleotide-binding</keyword>
<keyword evidence="3" id="KW-0067">ATP-binding</keyword>
<dbReference type="GO" id="GO:0005524">
    <property type="term" value="F:ATP binding"/>
    <property type="evidence" value="ECO:0007669"/>
    <property type="project" value="UniProtKB-KW"/>
</dbReference>
<dbReference type="SUPFAM" id="SSF52540">
    <property type="entry name" value="P-loop containing nucleoside triphosphate hydrolases"/>
    <property type="match status" value="1"/>
</dbReference>
<dbReference type="PROSITE" id="PS50893">
    <property type="entry name" value="ABC_TRANSPORTER_2"/>
    <property type="match status" value="1"/>
</dbReference>
<name>R3TNF4_9ENTE</name>
<dbReference type="CDD" id="cd03255">
    <property type="entry name" value="ABC_MJ0796_LolCDE_FtsE"/>
    <property type="match status" value="1"/>
</dbReference>
<dbReference type="AlphaFoldDB" id="R3TNF4"/>
<dbReference type="OrthoDB" id="9802264at2"/>
<dbReference type="InterPro" id="IPR017911">
    <property type="entry name" value="MacB-like_ATP-bd"/>
</dbReference>
<evidence type="ECO:0000256" key="1">
    <source>
        <dbReference type="ARBA" id="ARBA00022448"/>
    </source>
</evidence>
<dbReference type="InterPro" id="IPR003439">
    <property type="entry name" value="ABC_transporter-like_ATP-bd"/>
</dbReference>
<sequence length="245" mass="26835">MTTNKTIVLYDVTKDIVLGKEQKTLKILKDVSLEAYKGEFLSIVGPSGSGKTSLLHCMSGLAKPTQGSVEILGSNPYQLSSSKISELRRTKIGFIFQSYNLVAALPAFENIVLPLRLAKKKVDKKKVYSLLEQLNFKASANSYVDSLSGGEQQKIAIARVLVSDCQIVFADEPTGALDSASGKMVYDLLKYLTERGVSVVMVTHDIEMASATDRALIMRDGQLVDTIIQPKDAQLFEALNGNKRR</sequence>
<dbReference type="InterPro" id="IPR017871">
    <property type="entry name" value="ABC_transporter-like_CS"/>
</dbReference>
<dbReference type="PATRIC" id="fig|1158610.3.peg.2001"/>
<dbReference type="GO" id="GO:0022857">
    <property type="term" value="F:transmembrane transporter activity"/>
    <property type="evidence" value="ECO:0007669"/>
    <property type="project" value="TreeGrafter"/>
</dbReference>
<dbReference type="EMBL" id="AJAT01000016">
    <property type="protein sequence ID" value="EOL43029.1"/>
    <property type="molecule type" value="Genomic_DNA"/>
</dbReference>
<organism evidence="5 6">
    <name type="scientific">Enterococcus phoeniculicola ATCC BAA-412</name>
    <dbReference type="NCBI Taxonomy" id="1158610"/>
    <lineage>
        <taxon>Bacteria</taxon>
        <taxon>Bacillati</taxon>
        <taxon>Bacillota</taxon>
        <taxon>Bacilli</taxon>
        <taxon>Lactobacillales</taxon>
        <taxon>Enterococcaceae</taxon>
        <taxon>Enterococcus</taxon>
    </lineage>
</organism>
<dbReference type="PANTHER" id="PTHR24220">
    <property type="entry name" value="IMPORT ATP-BINDING PROTEIN"/>
    <property type="match status" value="1"/>
</dbReference>
<dbReference type="Pfam" id="PF00005">
    <property type="entry name" value="ABC_tran"/>
    <property type="match status" value="1"/>
</dbReference>
<dbReference type="InterPro" id="IPR027417">
    <property type="entry name" value="P-loop_NTPase"/>
</dbReference>
<dbReference type="Gene3D" id="3.40.50.300">
    <property type="entry name" value="P-loop containing nucleotide triphosphate hydrolases"/>
    <property type="match status" value="1"/>
</dbReference>
<keyword evidence="6" id="KW-1185">Reference proteome</keyword>
<dbReference type="HOGENOM" id="CLU_000604_1_22_9"/>
<dbReference type="PANTHER" id="PTHR24220:SF692">
    <property type="entry name" value="ABC TRANSPORTER DOMAIN-CONTAINING PROTEIN"/>
    <property type="match status" value="1"/>
</dbReference>
<dbReference type="GO" id="GO:0016887">
    <property type="term" value="F:ATP hydrolysis activity"/>
    <property type="evidence" value="ECO:0007669"/>
    <property type="project" value="InterPro"/>
</dbReference>
<evidence type="ECO:0000313" key="5">
    <source>
        <dbReference type="EMBL" id="EOL43029.1"/>
    </source>
</evidence>
<dbReference type="InterPro" id="IPR003593">
    <property type="entry name" value="AAA+_ATPase"/>
</dbReference>
<dbReference type="SMART" id="SM00382">
    <property type="entry name" value="AAA"/>
    <property type="match status" value="1"/>
</dbReference>
<dbReference type="Proteomes" id="UP000013785">
    <property type="component" value="Unassembled WGS sequence"/>
</dbReference>
<proteinExistence type="predicted"/>
<dbReference type="RefSeq" id="WP_010768668.1">
    <property type="nucleotide sequence ID" value="NZ_ASWE01000002.1"/>
</dbReference>
<evidence type="ECO:0000259" key="4">
    <source>
        <dbReference type="PROSITE" id="PS50893"/>
    </source>
</evidence>
<dbReference type="eggNOG" id="COG1136">
    <property type="taxonomic scope" value="Bacteria"/>
</dbReference>
<comment type="caution">
    <text evidence="5">The sequence shown here is derived from an EMBL/GenBank/DDBJ whole genome shotgun (WGS) entry which is preliminary data.</text>
</comment>
<evidence type="ECO:0000256" key="2">
    <source>
        <dbReference type="ARBA" id="ARBA00022741"/>
    </source>
</evidence>
<keyword evidence="1" id="KW-0813">Transport</keyword>
<dbReference type="GO" id="GO:0005886">
    <property type="term" value="C:plasma membrane"/>
    <property type="evidence" value="ECO:0007669"/>
    <property type="project" value="TreeGrafter"/>
</dbReference>
<accession>R3TNF4</accession>
<dbReference type="STRING" id="154621.RV11_GL003153"/>
<protein>
    <recommendedName>
        <fullName evidence="4">ABC transporter domain-containing protein</fullName>
    </recommendedName>
</protein>
<feature type="domain" description="ABC transporter" evidence="4">
    <location>
        <begin position="7"/>
        <end position="245"/>
    </location>
</feature>